<organism evidence="3 4">
    <name type="scientific">Teichococcus rhizosphaerae</name>
    <dbReference type="NCBI Taxonomy" id="1335062"/>
    <lineage>
        <taxon>Bacteria</taxon>
        <taxon>Pseudomonadati</taxon>
        <taxon>Pseudomonadota</taxon>
        <taxon>Alphaproteobacteria</taxon>
        <taxon>Acetobacterales</taxon>
        <taxon>Roseomonadaceae</taxon>
        <taxon>Roseomonas</taxon>
    </lineage>
</organism>
<dbReference type="PIRSF" id="PIRSF017082">
    <property type="entry name" value="YflP"/>
    <property type="match status" value="1"/>
</dbReference>
<dbReference type="EMBL" id="PDNU01000010">
    <property type="protein sequence ID" value="PHK95420.1"/>
    <property type="molecule type" value="Genomic_DNA"/>
</dbReference>
<dbReference type="PANTHER" id="PTHR42928">
    <property type="entry name" value="TRICARBOXYLATE-BINDING PROTEIN"/>
    <property type="match status" value="1"/>
</dbReference>
<comment type="caution">
    <text evidence="3">The sequence shown here is derived from an EMBL/GenBank/DDBJ whole genome shotgun (WGS) entry which is preliminary data.</text>
</comment>
<dbReference type="RefSeq" id="WP_099095016.1">
    <property type="nucleotide sequence ID" value="NZ_PDNU01000010.1"/>
</dbReference>
<dbReference type="PANTHER" id="PTHR42928:SF5">
    <property type="entry name" value="BLR1237 PROTEIN"/>
    <property type="match status" value="1"/>
</dbReference>
<evidence type="ECO:0000256" key="1">
    <source>
        <dbReference type="ARBA" id="ARBA00006987"/>
    </source>
</evidence>
<evidence type="ECO:0008006" key="5">
    <source>
        <dbReference type="Google" id="ProtNLM"/>
    </source>
</evidence>
<dbReference type="InterPro" id="IPR042100">
    <property type="entry name" value="Bug_dom1"/>
</dbReference>
<dbReference type="Gene3D" id="3.40.190.10">
    <property type="entry name" value="Periplasmic binding protein-like II"/>
    <property type="match status" value="1"/>
</dbReference>
<name>A0A2C7AAJ8_9PROT</name>
<evidence type="ECO:0000256" key="2">
    <source>
        <dbReference type="SAM" id="SignalP"/>
    </source>
</evidence>
<dbReference type="AlphaFoldDB" id="A0A2C7AAJ8"/>
<reference evidence="3 4" key="1">
    <citation type="submission" date="2017-10" db="EMBL/GenBank/DDBJ databases">
        <authorList>
            <person name="Banno H."/>
            <person name="Chua N.-H."/>
        </authorList>
    </citation>
    <scope>NUCLEOTIDE SEQUENCE [LARGE SCALE GENOMIC DNA]</scope>
    <source>
        <strain evidence="3 4">YW11</strain>
    </source>
</reference>
<dbReference type="Gene3D" id="3.40.190.150">
    <property type="entry name" value="Bordetella uptake gene, domain 1"/>
    <property type="match status" value="1"/>
</dbReference>
<protein>
    <recommendedName>
        <fullName evidence="5">Tripartite tricarboxylate transporter substrate binding protein</fullName>
    </recommendedName>
</protein>
<accession>A0A2C7AAJ8</accession>
<sequence length="334" mass="35790">MPLVPPTRLPTRLPVLARRALLGMAAGLAMPGLARAQGSFPSRPVSIIVPFTAGGTTDQQMRALADGGARRLGQPVVIENRPGGGGTLGVAATAKARPDGYTLAQMITPAMRLAMLQSMSYDVLRDFSPVIHLTGYFFGLAVRADAPWESWQDFVKAARARPGQVSVGNSGANGTLHLGMLELGLREDVQFNHVPYRGEAETVTALLGGHVNAVANSAGLGELVDNGQARWLNVWTAARSRRWPDVPTLVELGYEGMVITSPYGLVGPAGMDPAVVGKLHDAFRAAMDDPAHRAVLQRADMEAEYLGPEDYAGFLRAQVERERTLLRRLKLLPS</sequence>
<feature type="signal peptide" evidence="2">
    <location>
        <begin position="1"/>
        <end position="36"/>
    </location>
</feature>
<dbReference type="CDD" id="cd07012">
    <property type="entry name" value="PBP2_Bug_TTT"/>
    <property type="match status" value="1"/>
</dbReference>
<gene>
    <name evidence="3" type="ORF">CR162_07990</name>
</gene>
<comment type="similarity">
    <text evidence="1">Belongs to the UPF0065 (bug) family.</text>
</comment>
<keyword evidence="4" id="KW-1185">Reference proteome</keyword>
<dbReference type="Pfam" id="PF03401">
    <property type="entry name" value="TctC"/>
    <property type="match status" value="1"/>
</dbReference>
<dbReference type="InterPro" id="IPR005064">
    <property type="entry name" value="BUG"/>
</dbReference>
<keyword evidence="2" id="KW-0732">Signal</keyword>
<dbReference type="SUPFAM" id="SSF53850">
    <property type="entry name" value="Periplasmic binding protein-like II"/>
    <property type="match status" value="1"/>
</dbReference>
<dbReference type="Proteomes" id="UP000223527">
    <property type="component" value="Unassembled WGS sequence"/>
</dbReference>
<proteinExistence type="inferred from homology"/>
<dbReference type="OrthoDB" id="9780943at2"/>
<feature type="chain" id="PRO_5012971227" description="Tripartite tricarboxylate transporter substrate binding protein" evidence="2">
    <location>
        <begin position="37"/>
        <end position="334"/>
    </location>
</feature>
<evidence type="ECO:0000313" key="3">
    <source>
        <dbReference type="EMBL" id="PHK95420.1"/>
    </source>
</evidence>
<evidence type="ECO:0000313" key="4">
    <source>
        <dbReference type="Proteomes" id="UP000223527"/>
    </source>
</evidence>